<reference evidence="7" key="1">
    <citation type="journal article" date="2019" name="Int. J. Syst. Evol. Microbiol.">
        <title>The Global Catalogue of Microorganisms (GCM) 10K type strain sequencing project: providing services to taxonomists for standard genome sequencing and annotation.</title>
        <authorList>
            <consortium name="The Broad Institute Genomics Platform"/>
            <consortium name="The Broad Institute Genome Sequencing Center for Infectious Disease"/>
            <person name="Wu L."/>
            <person name="Ma J."/>
        </authorList>
    </citation>
    <scope>NUCLEOTIDE SEQUENCE [LARGE SCALE GENOMIC DNA]</scope>
    <source>
        <strain evidence="7">JCM 14718</strain>
    </source>
</reference>
<evidence type="ECO:0000256" key="1">
    <source>
        <dbReference type="ARBA" id="ARBA00023015"/>
    </source>
</evidence>
<dbReference type="Gene3D" id="1.10.357.10">
    <property type="entry name" value="Tetracycline Repressor, domain 2"/>
    <property type="match status" value="1"/>
</dbReference>
<evidence type="ECO:0000259" key="5">
    <source>
        <dbReference type="PROSITE" id="PS50977"/>
    </source>
</evidence>
<evidence type="ECO:0000313" key="6">
    <source>
        <dbReference type="EMBL" id="GAA1656341.1"/>
    </source>
</evidence>
<dbReference type="EMBL" id="BAAANY010000001">
    <property type="protein sequence ID" value="GAA1656341.1"/>
    <property type="molecule type" value="Genomic_DNA"/>
</dbReference>
<accession>A0ABP4RKP2</accession>
<dbReference type="Pfam" id="PF00440">
    <property type="entry name" value="TetR_N"/>
    <property type="match status" value="1"/>
</dbReference>
<evidence type="ECO:0000313" key="7">
    <source>
        <dbReference type="Proteomes" id="UP001500618"/>
    </source>
</evidence>
<proteinExistence type="predicted"/>
<dbReference type="PROSITE" id="PS50977">
    <property type="entry name" value="HTH_TETR_2"/>
    <property type="match status" value="1"/>
</dbReference>
<organism evidence="6 7">
    <name type="scientific">Fodinicola feengrottensis</name>
    <dbReference type="NCBI Taxonomy" id="435914"/>
    <lineage>
        <taxon>Bacteria</taxon>
        <taxon>Bacillati</taxon>
        <taxon>Actinomycetota</taxon>
        <taxon>Actinomycetes</taxon>
        <taxon>Mycobacteriales</taxon>
        <taxon>Fodinicola</taxon>
    </lineage>
</organism>
<feature type="domain" description="HTH tetR-type" evidence="5">
    <location>
        <begin position="6"/>
        <end position="66"/>
    </location>
</feature>
<dbReference type="PRINTS" id="PR00455">
    <property type="entry name" value="HTHTETR"/>
</dbReference>
<dbReference type="SUPFAM" id="SSF46689">
    <property type="entry name" value="Homeodomain-like"/>
    <property type="match status" value="1"/>
</dbReference>
<dbReference type="InterPro" id="IPR050109">
    <property type="entry name" value="HTH-type_TetR-like_transc_reg"/>
</dbReference>
<evidence type="ECO:0000256" key="2">
    <source>
        <dbReference type="ARBA" id="ARBA00023125"/>
    </source>
</evidence>
<feature type="DNA-binding region" description="H-T-H motif" evidence="4">
    <location>
        <begin position="29"/>
        <end position="48"/>
    </location>
</feature>
<dbReference type="InterPro" id="IPR001647">
    <property type="entry name" value="HTH_TetR"/>
</dbReference>
<dbReference type="PANTHER" id="PTHR30055:SF238">
    <property type="entry name" value="MYCOFACTOCIN BIOSYNTHESIS TRANSCRIPTIONAL REGULATOR MFTR-RELATED"/>
    <property type="match status" value="1"/>
</dbReference>
<name>A0ABP4RKP2_9ACTN</name>
<comment type="caution">
    <text evidence="6">The sequence shown here is derived from an EMBL/GenBank/DDBJ whole genome shotgun (WGS) entry which is preliminary data.</text>
</comment>
<sequence>MPENRGVRAERVLDAAAELIVRWGYDKTTIEDIARAAGVAKGTIYLHWKTREDLFIALLRRERVALMTDVQQRVAGDPAGATLRSVIEKIAVAYVRRPLLKAVLLRDMEVIGKLSRQRELQRTPKLQRGLARYVADLRDLKLVRTDLDLHAQLAVLSAVFLGFFGTAAVMPAEYALGEEQMAALSAETVARMLDRGTALDDGERTAVADITDRFLAGTLAEERAKYEQMSGLE</sequence>
<dbReference type="RefSeq" id="WP_344306252.1">
    <property type="nucleotide sequence ID" value="NZ_BAAANY010000001.1"/>
</dbReference>
<dbReference type="PANTHER" id="PTHR30055">
    <property type="entry name" value="HTH-TYPE TRANSCRIPTIONAL REGULATOR RUTR"/>
    <property type="match status" value="1"/>
</dbReference>
<dbReference type="Proteomes" id="UP001500618">
    <property type="component" value="Unassembled WGS sequence"/>
</dbReference>
<evidence type="ECO:0000256" key="4">
    <source>
        <dbReference type="PROSITE-ProRule" id="PRU00335"/>
    </source>
</evidence>
<keyword evidence="7" id="KW-1185">Reference proteome</keyword>
<dbReference type="InterPro" id="IPR009057">
    <property type="entry name" value="Homeodomain-like_sf"/>
</dbReference>
<evidence type="ECO:0000256" key="3">
    <source>
        <dbReference type="ARBA" id="ARBA00023163"/>
    </source>
</evidence>
<keyword evidence="2 4" id="KW-0238">DNA-binding</keyword>
<keyword evidence="1" id="KW-0805">Transcription regulation</keyword>
<gene>
    <name evidence="6" type="ORF">GCM10009765_02120</name>
</gene>
<protein>
    <recommendedName>
        <fullName evidence="5">HTH tetR-type domain-containing protein</fullName>
    </recommendedName>
</protein>
<keyword evidence="3" id="KW-0804">Transcription</keyword>